<evidence type="ECO:0000256" key="26">
    <source>
        <dbReference type="PROSITE-ProRule" id="PRU00042"/>
    </source>
</evidence>
<keyword evidence="12" id="KW-0677">Repeat</keyword>
<dbReference type="GO" id="GO:0051301">
    <property type="term" value="P:cell division"/>
    <property type="evidence" value="ECO:0007669"/>
    <property type="project" value="UniProtKB-KW"/>
</dbReference>
<evidence type="ECO:0000256" key="12">
    <source>
        <dbReference type="ARBA" id="ARBA00022737"/>
    </source>
</evidence>
<comment type="pathway">
    <text evidence="4">Protein modification; protein ubiquitination.</text>
</comment>
<organism evidence="29 30">
    <name type="scientific">Champsocephalus esox</name>
    <name type="common">pike icefish</name>
    <dbReference type="NCBI Taxonomy" id="159716"/>
    <lineage>
        <taxon>Eukaryota</taxon>
        <taxon>Metazoa</taxon>
        <taxon>Chordata</taxon>
        <taxon>Craniata</taxon>
        <taxon>Vertebrata</taxon>
        <taxon>Euteleostomi</taxon>
        <taxon>Actinopterygii</taxon>
        <taxon>Neopterygii</taxon>
        <taxon>Teleostei</taxon>
        <taxon>Neoteleostei</taxon>
        <taxon>Acanthomorphata</taxon>
        <taxon>Eupercaria</taxon>
        <taxon>Perciformes</taxon>
        <taxon>Notothenioidei</taxon>
        <taxon>Channichthyidae</taxon>
        <taxon>Champsocephalus</taxon>
    </lineage>
</organism>
<protein>
    <recommendedName>
        <fullName evidence="22">Transcription factor E4F1</fullName>
        <ecNumber evidence="5">2.3.2.27</ecNumber>
    </recommendedName>
    <alternativeName>
        <fullName evidence="23">Putative E3 ubiquitin-protein ligase E4F1</fullName>
    </alternativeName>
    <alternativeName>
        <fullName evidence="25">RING-type E3 ubiquitin transferase E4F1</fullName>
    </alternativeName>
    <alternativeName>
        <fullName evidence="24">Transcription factor E4F</fullName>
    </alternativeName>
</protein>
<dbReference type="GO" id="GO:0005737">
    <property type="term" value="C:cytoplasm"/>
    <property type="evidence" value="ECO:0007669"/>
    <property type="project" value="UniProtKB-SubCell"/>
</dbReference>
<evidence type="ECO:0000256" key="4">
    <source>
        <dbReference type="ARBA" id="ARBA00004906"/>
    </source>
</evidence>
<evidence type="ECO:0000256" key="14">
    <source>
        <dbReference type="ARBA" id="ARBA00022776"/>
    </source>
</evidence>
<comment type="subcellular location">
    <subcellularLocation>
        <location evidence="2">Cytoplasm</location>
    </subcellularLocation>
    <subcellularLocation>
        <location evidence="3">Nucleus</location>
        <location evidence="3">Nucleoplasm</location>
    </subcellularLocation>
</comment>
<dbReference type="InterPro" id="IPR036236">
    <property type="entry name" value="Znf_C2H2_sf"/>
</dbReference>
<evidence type="ECO:0000256" key="3">
    <source>
        <dbReference type="ARBA" id="ARBA00004642"/>
    </source>
</evidence>
<comment type="catalytic activity">
    <reaction evidence="1">
        <text>S-ubiquitinyl-[E2 ubiquitin-conjugating enzyme]-L-cysteine + [acceptor protein]-L-lysine = [E2 ubiquitin-conjugating enzyme]-L-cysteine + N(6)-ubiquitinyl-[acceptor protein]-L-lysine.</text>
        <dbReference type="EC" id="2.3.2.27"/>
    </reaction>
</comment>
<evidence type="ECO:0000256" key="19">
    <source>
        <dbReference type="ARBA" id="ARBA00023163"/>
    </source>
</evidence>
<keyword evidence="11" id="KW-0479">Metal-binding</keyword>
<evidence type="ECO:0000256" key="13">
    <source>
        <dbReference type="ARBA" id="ARBA00022771"/>
    </source>
</evidence>
<evidence type="ECO:0000256" key="17">
    <source>
        <dbReference type="ARBA" id="ARBA00023015"/>
    </source>
</evidence>
<dbReference type="Proteomes" id="UP001335648">
    <property type="component" value="Unassembled WGS sequence"/>
</dbReference>
<evidence type="ECO:0000256" key="20">
    <source>
        <dbReference type="ARBA" id="ARBA00023242"/>
    </source>
</evidence>
<sequence>MRAHSDERPYHCSRCNKGYKTKNALQVHQRTHGDEKPYVCQFCLRGFREKGSLVRHIRHHTGEKPFKCPKCSRGFAEHGTLNRHMRAKGGCQKDGCSEQQEEETEEQSSVNSLATAAIISEDPHAVLVEFSSVVADTQEYIINTQTDEDVQEEEVTLLQDSQNEMGNTIMKVVQQIVSQSQAAGNTGSHQIIVRNVAMNEEGTSISDCGDTITIATPESLTEQVAMTLASAISDGTLLATTGTVETPDGTVTMLTTEETVEEGIQVVQQQEEYVITSPEEVEIQTVIV</sequence>
<dbReference type="GO" id="GO:0008270">
    <property type="term" value="F:zinc ion binding"/>
    <property type="evidence" value="ECO:0007669"/>
    <property type="project" value="UniProtKB-KW"/>
</dbReference>
<keyword evidence="7" id="KW-0678">Repressor</keyword>
<keyword evidence="8" id="KW-0341">Growth regulation</keyword>
<evidence type="ECO:0000256" key="16">
    <source>
        <dbReference type="ARBA" id="ARBA00022833"/>
    </source>
</evidence>
<evidence type="ECO:0000256" key="10">
    <source>
        <dbReference type="ARBA" id="ARBA00022679"/>
    </source>
</evidence>
<dbReference type="Gene3D" id="3.30.160.60">
    <property type="entry name" value="Classic Zinc Finger"/>
    <property type="match status" value="3"/>
</dbReference>
<evidence type="ECO:0000256" key="21">
    <source>
        <dbReference type="ARBA" id="ARBA00023306"/>
    </source>
</evidence>
<evidence type="ECO:0000256" key="27">
    <source>
        <dbReference type="SAM" id="MobiDB-lite"/>
    </source>
</evidence>
<keyword evidence="18" id="KW-0238">DNA-binding</keyword>
<evidence type="ECO:0000256" key="2">
    <source>
        <dbReference type="ARBA" id="ARBA00004496"/>
    </source>
</evidence>
<evidence type="ECO:0000256" key="11">
    <source>
        <dbReference type="ARBA" id="ARBA00022723"/>
    </source>
</evidence>
<dbReference type="InterPro" id="IPR013087">
    <property type="entry name" value="Znf_C2H2_type"/>
</dbReference>
<evidence type="ECO:0000256" key="23">
    <source>
        <dbReference type="ARBA" id="ARBA00075006"/>
    </source>
</evidence>
<dbReference type="EC" id="2.3.2.27" evidence="5"/>
<keyword evidence="9" id="KW-0132">Cell division</keyword>
<evidence type="ECO:0000256" key="6">
    <source>
        <dbReference type="ARBA" id="ARBA00022490"/>
    </source>
</evidence>
<dbReference type="FunFam" id="3.30.160.60:FF:000870">
    <property type="entry name" value="zinc finger protein 197 isoform X1"/>
    <property type="match status" value="1"/>
</dbReference>
<evidence type="ECO:0000256" key="18">
    <source>
        <dbReference type="ARBA" id="ARBA00023125"/>
    </source>
</evidence>
<feature type="domain" description="C2H2-type" evidence="28">
    <location>
        <begin position="10"/>
        <end position="37"/>
    </location>
</feature>
<dbReference type="SMART" id="SM00355">
    <property type="entry name" value="ZnF_C2H2"/>
    <property type="match status" value="3"/>
</dbReference>
<keyword evidence="15" id="KW-0833">Ubl conjugation pathway</keyword>
<evidence type="ECO:0000256" key="15">
    <source>
        <dbReference type="ARBA" id="ARBA00022786"/>
    </source>
</evidence>
<evidence type="ECO:0000256" key="1">
    <source>
        <dbReference type="ARBA" id="ARBA00000900"/>
    </source>
</evidence>
<dbReference type="AlphaFoldDB" id="A0AAN8BH09"/>
<evidence type="ECO:0000313" key="29">
    <source>
        <dbReference type="EMBL" id="KAK5885056.1"/>
    </source>
</evidence>
<evidence type="ECO:0000256" key="22">
    <source>
        <dbReference type="ARBA" id="ARBA00067631"/>
    </source>
</evidence>
<keyword evidence="21" id="KW-0131">Cell cycle</keyword>
<evidence type="ECO:0000313" key="30">
    <source>
        <dbReference type="Proteomes" id="UP001335648"/>
    </source>
</evidence>
<keyword evidence="10" id="KW-0808">Transferase</keyword>
<dbReference type="GO" id="GO:0045944">
    <property type="term" value="P:positive regulation of transcription by RNA polymerase II"/>
    <property type="evidence" value="ECO:0007669"/>
    <property type="project" value="UniProtKB-ARBA"/>
</dbReference>
<dbReference type="PANTHER" id="PTHR19818:SF139">
    <property type="entry name" value="PAIR-RULE PROTEIN ODD-PAIRED"/>
    <property type="match status" value="1"/>
</dbReference>
<dbReference type="PROSITE" id="PS50157">
    <property type="entry name" value="ZINC_FINGER_C2H2_2"/>
    <property type="match status" value="3"/>
</dbReference>
<dbReference type="EMBL" id="JAULUE010002060">
    <property type="protein sequence ID" value="KAK5885056.1"/>
    <property type="molecule type" value="Genomic_DNA"/>
</dbReference>
<dbReference type="InterPro" id="IPR050329">
    <property type="entry name" value="GLI_C2H2-zinc-finger"/>
</dbReference>
<dbReference type="PANTHER" id="PTHR19818">
    <property type="entry name" value="ZINC FINGER PROTEIN ZIC AND GLI"/>
    <property type="match status" value="1"/>
</dbReference>
<dbReference type="GO" id="GO:0000978">
    <property type="term" value="F:RNA polymerase II cis-regulatory region sequence-specific DNA binding"/>
    <property type="evidence" value="ECO:0007669"/>
    <property type="project" value="TreeGrafter"/>
</dbReference>
<dbReference type="FunFam" id="3.30.160.60:FF:001557">
    <property type="entry name" value="Transcription factor E4F1"/>
    <property type="match status" value="1"/>
</dbReference>
<keyword evidence="13 26" id="KW-0863">Zinc-finger</keyword>
<feature type="region of interest" description="Disordered" evidence="27">
    <location>
        <begin position="86"/>
        <end position="109"/>
    </location>
</feature>
<evidence type="ECO:0000256" key="8">
    <source>
        <dbReference type="ARBA" id="ARBA00022604"/>
    </source>
</evidence>
<dbReference type="PROSITE" id="PS00028">
    <property type="entry name" value="ZINC_FINGER_C2H2_1"/>
    <property type="match status" value="2"/>
</dbReference>
<evidence type="ECO:0000256" key="25">
    <source>
        <dbReference type="ARBA" id="ARBA00083844"/>
    </source>
</evidence>
<keyword evidence="30" id="KW-1185">Reference proteome</keyword>
<evidence type="ECO:0000256" key="9">
    <source>
        <dbReference type="ARBA" id="ARBA00022618"/>
    </source>
</evidence>
<keyword evidence="6" id="KW-0963">Cytoplasm</keyword>
<gene>
    <name evidence="29" type="ORF">CesoFtcFv8_018807</name>
</gene>
<evidence type="ECO:0000256" key="24">
    <source>
        <dbReference type="ARBA" id="ARBA00076827"/>
    </source>
</evidence>
<evidence type="ECO:0000256" key="5">
    <source>
        <dbReference type="ARBA" id="ARBA00012483"/>
    </source>
</evidence>
<reference evidence="29 30" key="1">
    <citation type="journal article" date="2023" name="Mol. Biol. Evol.">
        <title>Genomics of Secondarily Temperate Adaptation in the Only Non-Antarctic Icefish.</title>
        <authorList>
            <person name="Rivera-Colon A.G."/>
            <person name="Rayamajhi N."/>
            <person name="Minhas B.F."/>
            <person name="Madrigal G."/>
            <person name="Bilyk K.T."/>
            <person name="Yoon V."/>
            <person name="Hune M."/>
            <person name="Gregory S."/>
            <person name="Cheng C.H.C."/>
            <person name="Catchen J.M."/>
        </authorList>
    </citation>
    <scope>NUCLEOTIDE SEQUENCE [LARGE SCALE GENOMIC DNA]</scope>
    <source>
        <strain evidence="29">JC2023a</strain>
    </source>
</reference>
<dbReference type="GO" id="GO:0000981">
    <property type="term" value="F:DNA-binding transcription factor activity, RNA polymerase II-specific"/>
    <property type="evidence" value="ECO:0007669"/>
    <property type="project" value="TreeGrafter"/>
</dbReference>
<dbReference type="GO" id="GO:0061630">
    <property type="term" value="F:ubiquitin protein ligase activity"/>
    <property type="evidence" value="ECO:0007669"/>
    <property type="project" value="UniProtKB-EC"/>
</dbReference>
<name>A0AAN8BH09_9TELE</name>
<dbReference type="Pfam" id="PF13894">
    <property type="entry name" value="zf-C2H2_4"/>
    <property type="match status" value="1"/>
</dbReference>
<keyword evidence="16" id="KW-0862">Zinc</keyword>
<dbReference type="Pfam" id="PF00096">
    <property type="entry name" value="zf-C2H2"/>
    <property type="match status" value="1"/>
</dbReference>
<keyword evidence="17" id="KW-0805">Transcription regulation</keyword>
<comment type="caution">
    <text evidence="29">The sequence shown here is derived from an EMBL/GenBank/DDBJ whole genome shotgun (WGS) entry which is preliminary data.</text>
</comment>
<keyword evidence="20" id="KW-0539">Nucleus</keyword>
<evidence type="ECO:0000259" key="28">
    <source>
        <dbReference type="PROSITE" id="PS50157"/>
    </source>
</evidence>
<dbReference type="GO" id="GO:0005654">
    <property type="term" value="C:nucleoplasm"/>
    <property type="evidence" value="ECO:0007669"/>
    <property type="project" value="UniProtKB-SubCell"/>
</dbReference>
<proteinExistence type="predicted"/>
<feature type="domain" description="C2H2-type" evidence="28">
    <location>
        <begin position="38"/>
        <end position="65"/>
    </location>
</feature>
<evidence type="ECO:0000256" key="7">
    <source>
        <dbReference type="ARBA" id="ARBA00022491"/>
    </source>
</evidence>
<feature type="domain" description="C2H2-type" evidence="28">
    <location>
        <begin position="66"/>
        <end position="93"/>
    </location>
</feature>
<dbReference type="SUPFAM" id="SSF57667">
    <property type="entry name" value="beta-beta-alpha zinc fingers"/>
    <property type="match status" value="2"/>
</dbReference>
<accession>A0AAN8BH09</accession>
<dbReference type="FunFam" id="3.30.160.60:FF:000702">
    <property type="entry name" value="Transcription factor E4F1 isoform 1"/>
    <property type="match status" value="1"/>
</dbReference>
<keyword evidence="14" id="KW-0498">Mitosis</keyword>
<keyword evidence="19" id="KW-0804">Transcription</keyword>